<dbReference type="InterPro" id="IPR001480">
    <property type="entry name" value="Bulb-type_lectin_dom"/>
</dbReference>
<evidence type="ECO:0000313" key="4">
    <source>
        <dbReference type="EMBL" id="AZZ52224.1"/>
    </source>
</evidence>
<name>A0A3T0T0P8_9MICO</name>
<feature type="domain" description="Bulb-type lectin" evidence="3">
    <location>
        <begin position="224"/>
        <end position="331"/>
    </location>
</feature>
<dbReference type="PANTHER" id="PTHR47976">
    <property type="entry name" value="G-TYPE LECTIN S-RECEPTOR-LIKE SERINE/THREONINE-PROTEIN KINASE SD2-5"/>
    <property type="match status" value="1"/>
</dbReference>
<dbReference type="SUPFAM" id="SSF51110">
    <property type="entry name" value="alpha-D-mannose-specific plant lectins"/>
    <property type="match status" value="4"/>
</dbReference>
<dbReference type="SMART" id="SM00894">
    <property type="entry name" value="Excalibur"/>
    <property type="match status" value="1"/>
</dbReference>
<keyword evidence="1" id="KW-0732">Signal</keyword>
<dbReference type="CDD" id="cd00028">
    <property type="entry name" value="B_lectin"/>
    <property type="match status" value="2"/>
</dbReference>
<feature type="domain" description="Bulb-type lectin" evidence="3">
    <location>
        <begin position="344"/>
        <end position="451"/>
    </location>
</feature>
<evidence type="ECO:0000256" key="1">
    <source>
        <dbReference type="ARBA" id="ARBA00022729"/>
    </source>
</evidence>
<evidence type="ECO:0000313" key="5">
    <source>
        <dbReference type="Proteomes" id="UP000285317"/>
    </source>
</evidence>
<protein>
    <recommendedName>
        <fullName evidence="3">Bulb-type lectin domain-containing protein</fullName>
    </recommendedName>
</protein>
<dbReference type="Gene3D" id="2.90.10.10">
    <property type="entry name" value="Bulb-type lectin domain"/>
    <property type="match status" value="6"/>
</dbReference>
<accession>A0A3T0T0P8</accession>
<feature type="domain" description="Bulb-type lectin" evidence="3">
    <location>
        <begin position="108"/>
        <end position="216"/>
    </location>
</feature>
<dbReference type="AlphaFoldDB" id="A0A3T0T0P8"/>
<dbReference type="InterPro" id="IPR051343">
    <property type="entry name" value="G-type_lectin_kinases/EP1-like"/>
</dbReference>
<gene>
    <name evidence="4" type="ORF">C1I64_09275</name>
</gene>
<organism evidence="4 5">
    <name type="scientific">Rathayibacter festucae DSM 15932</name>
    <dbReference type="NCBI Taxonomy" id="1328866"/>
    <lineage>
        <taxon>Bacteria</taxon>
        <taxon>Bacillati</taxon>
        <taxon>Actinomycetota</taxon>
        <taxon>Actinomycetes</taxon>
        <taxon>Micrococcales</taxon>
        <taxon>Microbacteriaceae</taxon>
        <taxon>Rathayibacter</taxon>
    </lineage>
</organism>
<dbReference type="PANTHER" id="PTHR47976:SF115">
    <property type="entry name" value="RECEPTOR-LIKE SERINE_THREONINE-PROTEIN KINASE"/>
    <property type="match status" value="1"/>
</dbReference>
<dbReference type="Proteomes" id="UP000285317">
    <property type="component" value="Chromosome"/>
</dbReference>
<evidence type="ECO:0000259" key="3">
    <source>
        <dbReference type="PROSITE" id="PS50927"/>
    </source>
</evidence>
<sequence>MVREPRRRLRQRNECARPRGGLPPEGVSGSRRHSTVSELFARTPKGSSMPHASPRRLAALTLSCLLTVGGSAAFAPASSAADAEIGITSSLVGPSAATESARAAGQYLNALVGGEVLARGESITSEFENYSFVMQTDGNAVIYDFNGRPTWSTGTQGSGDRLAMQNDGNVVIYSAEGRPVWSTGTSGNPGSLLIIQDDGNLVVYRADNSAAWASSQQTQPSAIGDTLNGGGELQTDRQLTSNDSGSRAVMQADGNFVVYSGGAARWSAGTSGSGNRLAMQSDGNAVVYSAGGSVRWQSGTSGNPGARMVMQNDGNLVIYGANGRALWSSTAPSAPAPTPTPQFGDVLPGGAELRSGQQLVSSNGGSRAAMQSDGNFVVYTGSRVRWSAGTSGPGNRLAMQSDGNAVVYSAANRVLWQTGTSGRPGARMVMQNDGNLVVYSTSNAVLWSSNPGNVVNCDSFRSQAEAQAWFERYRGYNDPGDLDRNNDGRACEDFRY</sequence>
<proteinExistence type="predicted"/>
<dbReference type="EMBL" id="CP028137">
    <property type="protein sequence ID" value="AZZ52224.1"/>
    <property type="molecule type" value="Genomic_DNA"/>
</dbReference>
<dbReference type="Pfam" id="PF05901">
    <property type="entry name" value="Excalibur"/>
    <property type="match status" value="1"/>
</dbReference>
<feature type="compositionally biased region" description="Basic residues" evidence="2">
    <location>
        <begin position="1"/>
        <end position="10"/>
    </location>
</feature>
<dbReference type="SMART" id="SM00108">
    <property type="entry name" value="B_lectin"/>
    <property type="match status" value="3"/>
</dbReference>
<dbReference type="KEGG" id="rfs:C1I64_09275"/>
<dbReference type="PROSITE" id="PS50927">
    <property type="entry name" value="BULB_LECTIN"/>
    <property type="match status" value="3"/>
</dbReference>
<dbReference type="InterPro" id="IPR008613">
    <property type="entry name" value="Excalibur_Ca-bd_domain"/>
</dbReference>
<reference evidence="4 5" key="1">
    <citation type="submission" date="2018-03" db="EMBL/GenBank/DDBJ databases">
        <title>Bacteriophage NCPPB3778 and a type I-E CRISPR drive the evolution of the US Biological Select Agent, Rathayibacter toxicus.</title>
        <authorList>
            <person name="Davis E.W.II."/>
            <person name="Tabima J.F."/>
            <person name="Weisberg A.J."/>
            <person name="Dantas Lopes L."/>
            <person name="Wiseman M.S."/>
            <person name="Wiseman M.S."/>
            <person name="Pupko T."/>
            <person name="Belcher M.S."/>
            <person name="Sechler A.J."/>
            <person name="Tancos M.A."/>
            <person name="Schroeder B.K."/>
            <person name="Murray T.D."/>
            <person name="Luster D.G."/>
            <person name="Schneider W.L."/>
            <person name="Rogers E."/>
            <person name="Andreote F.D."/>
            <person name="Grunwald N.J."/>
            <person name="Putnam M.L."/>
            <person name="Chang J.H."/>
        </authorList>
    </citation>
    <scope>NUCLEOTIDE SEQUENCE [LARGE SCALE GENOMIC DNA]</scope>
    <source>
        <strain evidence="4 5">DSM 15932</strain>
    </source>
</reference>
<feature type="region of interest" description="Disordered" evidence="2">
    <location>
        <begin position="1"/>
        <end position="35"/>
    </location>
</feature>
<dbReference type="InterPro" id="IPR036426">
    <property type="entry name" value="Bulb-type_lectin_dom_sf"/>
</dbReference>
<evidence type="ECO:0000256" key="2">
    <source>
        <dbReference type="SAM" id="MobiDB-lite"/>
    </source>
</evidence>